<feature type="region of interest" description="Disordered" evidence="1">
    <location>
        <begin position="343"/>
        <end position="439"/>
    </location>
</feature>
<evidence type="ECO:0000256" key="2">
    <source>
        <dbReference type="SAM" id="Phobius"/>
    </source>
</evidence>
<feature type="region of interest" description="Disordered" evidence="1">
    <location>
        <begin position="121"/>
        <end position="140"/>
    </location>
</feature>
<feature type="compositionally biased region" description="Polar residues" evidence="1">
    <location>
        <begin position="128"/>
        <end position="138"/>
    </location>
</feature>
<feature type="compositionally biased region" description="Polar residues" evidence="1">
    <location>
        <begin position="351"/>
        <end position="360"/>
    </location>
</feature>
<evidence type="ECO:0000313" key="6">
    <source>
        <dbReference type="Proteomes" id="UP000799536"/>
    </source>
</evidence>
<feature type="region of interest" description="Disordered" evidence="1">
    <location>
        <begin position="226"/>
        <end position="278"/>
    </location>
</feature>
<dbReference type="PROSITE" id="PS51212">
    <property type="entry name" value="WSC"/>
    <property type="match status" value="1"/>
</dbReference>
<feature type="signal peptide" evidence="3">
    <location>
        <begin position="1"/>
        <end position="27"/>
    </location>
</feature>
<keyword evidence="2" id="KW-0472">Membrane</keyword>
<keyword evidence="2" id="KW-1133">Transmembrane helix</keyword>
<reference evidence="5" key="1">
    <citation type="journal article" date="2020" name="Stud. Mycol.">
        <title>101 Dothideomycetes genomes: a test case for predicting lifestyles and emergence of pathogens.</title>
        <authorList>
            <person name="Haridas S."/>
            <person name="Albert R."/>
            <person name="Binder M."/>
            <person name="Bloem J."/>
            <person name="Labutti K."/>
            <person name="Salamov A."/>
            <person name="Andreopoulos B."/>
            <person name="Baker S."/>
            <person name="Barry K."/>
            <person name="Bills G."/>
            <person name="Bluhm B."/>
            <person name="Cannon C."/>
            <person name="Castanera R."/>
            <person name="Culley D."/>
            <person name="Daum C."/>
            <person name="Ezra D."/>
            <person name="Gonzalez J."/>
            <person name="Henrissat B."/>
            <person name="Kuo A."/>
            <person name="Liang C."/>
            <person name="Lipzen A."/>
            <person name="Lutzoni F."/>
            <person name="Magnuson J."/>
            <person name="Mondo S."/>
            <person name="Nolan M."/>
            <person name="Ohm R."/>
            <person name="Pangilinan J."/>
            <person name="Park H.-J."/>
            <person name="Ramirez L."/>
            <person name="Alfaro M."/>
            <person name="Sun H."/>
            <person name="Tritt A."/>
            <person name="Yoshinaga Y."/>
            <person name="Zwiers L.-H."/>
            <person name="Turgeon B."/>
            <person name="Goodwin S."/>
            <person name="Spatafora J."/>
            <person name="Crous P."/>
            <person name="Grigoriev I."/>
        </authorList>
    </citation>
    <scope>NUCLEOTIDE SEQUENCE</scope>
    <source>
        <strain evidence="5">ATCC 74209</strain>
    </source>
</reference>
<evidence type="ECO:0000259" key="4">
    <source>
        <dbReference type="PROSITE" id="PS51212"/>
    </source>
</evidence>
<name>A0A9P4JNY9_9PLEO</name>
<dbReference type="Proteomes" id="UP000799536">
    <property type="component" value="Unassembled WGS sequence"/>
</dbReference>
<accession>A0A9P4JNY9</accession>
<dbReference type="Pfam" id="PF01822">
    <property type="entry name" value="WSC"/>
    <property type="match status" value="1"/>
</dbReference>
<dbReference type="EMBL" id="ML993964">
    <property type="protein sequence ID" value="KAF2201719.1"/>
    <property type="molecule type" value="Genomic_DNA"/>
</dbReference>
<organism evidence="5 6">
    <name type="scientific">Delitschia confertaspora ATCC 74209</name>
    <dbReference type="NCBI Taxonomy" id="1513339"/>
    <lineage>
        <taxon>Eukaryota</taxon>
        <taxon>Fungi</taxon>
        <taxon>Dikarya</taxon>
        <taxon>Ascomycota</taxon>
        <taxon>Pezizomycotina</taxon>
        <taxon>Dothideomycetes</taxon>
        <taxon>Pleosporomycetidae</taxon>
        <taxon>Pleosporales</taxon>
        <taxon>Delitschiaceae</taxon>
        <taxon>Delitschia</taxon>
    </lineage>
</organism>
<sequence>MTRFNRFTGLLALILFAAVWLASPVTADIEYCSSENTGAGNEELLHIYQSNGWCHDQCRTYAFGIVQGKSCWCSDWIPAKQADTGACNSDCPGYPDEKCGNPDKHLYGYIAIGNKPSGTQGAPVLVSPSPQSRSCFGNPSSISTSTHASASSFPSISTFSTSFLRSFSLSSSSLLDLSWSIASTFVPIASSTSPAPQRTTVQASAPDPKTVIRTSVIVITPVITSDTSQSQAPTTRTIPPLTTLKSTTSDSKPSEDSSTPSSPSTRSTSNASTLPPTPIIETVTLSGSVIERTITPPSVPTSQNSNKGLSGGAIAGVVVGGLAALAAIVCAGLGFLWWKKKHNGDPEDPSITRNPSTLSRTGLLGGPTINTAVGAQISTNPLGSDSTTPKSGHRSSILRPDLALAHPNVSRSSFNTINDNEDYSRPLNVRNPDPEPEDE</sequence>
<keyword evidence="6" id="KW-1185">Reference proteome</keyword>
<protein>
    <recommendedName>
        <fullName evidence="4">WSC domain-containing protein</fullName>
    </recommendedName>
</protein>
<dbReference type="AlphaFoldDB" id="A0A9P4JNY9"/>
<feature type="domain" description="WSC" evidence="4">
    <location>
        <begin position="26"/>
        <end position="112"/>
    </location>
</feature>
<evidence type="ECO:0000313" key="5">
    <source>
        <dbReference type="EMBL" id="KAF2201719.1"/>
    </source>
</evidence>
<feature type="compositionally biased region" description="Polar residues" evidence="1">
    <location>
        <begin position="368"/>
        <end position="390"/>
    </location>
</feature>
<dbReference type="SMART" id="SM00321">
    <property type="entry name" value="WSC"/>
    <property type="match status" value="1"/>
</dbReference>
<feature type="chain" id="PRO_5040169539" description="WSC domain-containing protein" evidence="3">
    <location>
        <begin position="28"/>
        <end position="439"/>
    </location>
</feature>
<comment type="caution">
    <text evidence="5">The sequence shown here is derived from an EMBL/GenBank/DDBJ whole genome shotgun (WGS) entry which is preliminary data.</text>
</comment>
<feature type="compositionally biased region" description="Low complexity" evidence="1">
    <location>
        <begin position="233"/>
        <end position="273"/>
    </location>
</feature>
<evidence type="ECO:0000256" key="3">
    <source>
        <dbReference type="SAM" id="SignalP"/>
    </source>
</evidence>
<proteinExistence type="predicted"/>
<gene>
    <name evidence="5" type="ORF">GQ43DRAFT_22990</name>
</gene>
<feature type="compositionally biased region" description="Polar residues" evidence="1">
    <location>
        <begin position="409"/>
        <end position="418"/>
    </location>
</feature>
<keyword evidence="3" id="KW-0732">Signal</keyword>
<keyword evidence="2" id="KW-0812">Transmembrane</keyword>
<dbReference type="OrthoDB" id="2537459at2759"/>
<feature type="transmembrane region" description="Helical" evidence="2">
    <location>
        <begin position="313"/>
        <end position="338"/>
    </location>
</feature>
<evidence type="ECO:0000256" key="1">
    <source>
        <dbReference type="SAM" id="MobiDB-lite"/>
    </source>
</evidence>
<dbReference type="InterPro" id="IPR002889">
    <property type="entry name" value="WSC_carb-bd"/>
</dbReference>